<evidence type="ECO:0000256" key="2">
    <source>
        <dbReference type="PIRSR" id="PIRSR605754-1"/>
    </source>
</evidence>
<protein>
    <submittedName>
        <fullName evidence="4">Sortase A</fullName>
        <ecNumber evidence="4">3.4.22.70</ecNumber>
    </submittedName>
</protein>
<dbReference type="Pfam" id="PF04203">
    <property type="entry name" value="Sortase"/>
    <property type="match status" value="1"/>
</dbReference>
<organism evidence="4 5">
    <name type="scientific">Canibacter oris</name>
    <dbReference type="NCBI Taxonomy" id="1365628"/>
    <lineage>
        <taxon>Bacteria</taxon>
        <taxon>Bacillati</taxon>
        <taxon>Actinomycetota</taxon>
        <taxon>Actinomycetes</taxon>
        <taxon>Micrococcales</taxon>
        <taxon>Microbacteriaceae</taxon>
        <taxon>Canibacter</taxon>
    </lineage>
</organism>
<accession>A0A840DQ17</accession>
<comment type="caution">
    <text evidence="4">The sequence shown here is derived from an EMBL/GenBank/DDBJ whole genome shotgun (WGS) entry which is preliminary data.</text>
</comment>
<feature type="transmembrane region" description="Helical" evidence="3">
    <location>
        <begin position="12"/>
        <end position="34"/>
    </location>
</feature>
<dbReference type="InterPro" id="IPR005754">
    <property type="entry name" value="Sortase"/>
</dbReference>
<feature type="active site" description="Proton donor/acceptor" evidence="2">
    <location>
        <position position="134"/>
    </location>
</feature>
<dbReference type="NCBIfam" id="NF033747">
    <property type="entry name" value="class_E_sortase"/>
    <property type="match status" value="1"/>
</dbReference>
<evidence type="ECO:0000256" key="1">
    <source>
        <dbReference type="ARBA" id="ARBA00022801"/>
    </source>
</evidence>
<dbReference type="AlphaFoldDB" id="A0A840DQ17"/>
<sequence length="254" mass="27825">MSSARKKLSPLSVIGELLLLGGVGVFGFLLWQPWYTTTVVSNRQASISAEISQQWQRKEVQNNLTTEGIPVAQPEGGSGVFGVMYVPAFGREWANQLASSANMNNLLDNHNYGIAHYNTTALPGAPGNVALAAHRTGGITTPFHDTDYLRAGDPIFIETAEGWYTYRFRDYEYVLPTEVSVLNPFPHLENVEIKDSILTFTTCNPKYYGVDERLIAYSVLEGFTPRSSGPPAELLETHPNLAQQAGSNLAQGSN</sequence>
<proteinExistence type="predicted"/>
<evidence type="ECO:0000256" key="3">
    <source>
        <dbReference type="SAM" id="Phobius"/>
    </source>
</evidence>
<reference evidence="4" key="1">
    <citation type="submission" date="2020-08" db="EMBL/GenBank/DDBJ databases">
        <title>Sequencing the genomes of 1000 actinobacteria strains.</title>
        <authorList>
            <person name="Klenk H.-P."/>
        </authorList>
    </citation>
    <scope>NUCLEOTIDE SEQUENCE [LARGE SCALE GENOMIC DNA]</scope>
    <source>
        <strain evidence="4">DSM 27064</strain>
    </source>
</reference>
<keyword evidence="3" id="KW-0472">Membrane</keyword>
<dbReference type="EC" id="3.4.22.70" evidence="4"/>
<name>A0A840DQ17_9MICO</name>
<dbReference type="SUPFAM" id="SSF63817">
    <property type="entry name" value="Sortase"/>
    <property type="match status" value="1"/>
</dbReference>
<evidence type="ECO:0000313" key="4">
    <source>
        <dbReference type="EMBL" id="MBB4072098.1"/>
    </source>
</evidence>
<keyword evidence="3" id="KW-0812">Transmembrane</keyword>
<dbReference type="EMBL" id="JACIFD010000015">
    <property type="protein sequence ID" value="MBB4072098.1"/>
    <property type="molecule type" value="Genomic_DNA"/>
</dbReference>
<dbReference type="Proteomes" id="UP000571183">
    <property type="component" value="Unassembled WGS sequence"/>
</dbReference>
<evidence type="ECO:0000313" key="5">
    <source>
        <dbReference type="Proteomes" id="UP000571183"/>
    </source>
</evidence>
<keyword evidence="1 4" id="KW-0378">Hydrolase</keyword>
<dbReference type="Gene3D" id="2.40.260.10">
    <property type="entry name" value="Sortase"/>
    <property type="match status" value="1"/>
</dbReference>
<feature type="active site" description="Acyl-thioester intermediate" evidence="2">
    <location>
        <position position="203"/>
    </location>
</feature>
<dbReference type="GO" id="GO:0016787">
    <property type="term" value="F:hydrolase activity"/>
    <property type="evidence" value="ECO:0007669"/>
    <property type="project" value="UniProtKB-KW"/>
</dbReference>
<dbReference type="RefSeq" id="WP_124824662.1">
    <property type="nucleotide sequence ID" value="NZ_JACIFD010000015.1"/>
</dbReference>
<gene>
    <name evidence="4" type="ORF">F5897_001424</name>
</gene>
<keyword evidence="3" id="KW-1133">Transmembrane helix</keyword>
<dbReference type="InterPro" id="IPR053465">
    <property type="entry name" value="Sortase_Class_E"/>
</dbReference>
<keyword evidence="5" id="KW-1185">Reference proteome</keyword>
<dbReference type="CDD" id="cd05830">
    <property type="entry name" value="Sortase_E"/>
    <property type="match status" value="1"/>
</dbReference>
<dbReference type="InterPro" id="IPR023365">
    <property type="entry name" value="Sortase_dom-sf"/>
</dbReference>
<dbReference type="InterPro" id="IPR042003">
    <property type="entry name" value="Sortase_E"/>
</dbReference>